<dbReference type="HOGENOM" id="CLU_718162_0_0_1"/>
<dbReference type="AlphaFoldDB" id="K1RLB6"/>
<feature type="region of interest" description="Disordered" evidence="1">
    <location>
        <begin position="149"/>
        <end position="209"/>
    </location>
</feature>
<feature type="compositionally biased region" description="Low complexity" evidence="1">
    <location>
        <begin position="179"/>
        <end position="197"/>
    </location>
</feature>
<evidence type="ECO:0000313" key="2">
    <source>
        <dbReference type="EMBL" id="EKC35086.1"/>
    </source>
</evidence>
<dbReference type="EMBL" id="JH818986">
    <property type="protein sequence ID" value="EKC35086.1"/>
    <property type="molecule type" value="Genomic_DNA"/>
</dbReference>
<organism evidence="2">
    <name type="scientific">Magallana gigas</name>
    <name type="common">Pacific oyster</name>
    <name type="synonym">Crassostrea gigas</name>
    <dbReference type="NCBI Taxonomy" id="29159"/>
    <lineage>
        <taxon>Eukaryota</taxon>
        <taxon>Metazoa</taxon>
        <taxon>Spiralia</taxon>
        <taxon>Lophotrochozoa</taxon>
        <taxon>Mollusca</taxon>
        <taxon>Bivalvia</taxon>
        <taxon>Autobranchia</taxon>
        <taxon>Pteriomorphia</taxon>
        <taxon>Ostreida</taxon>
        <taxon>Ostreoidea</taxon>
        <taxon>Ostreidae</taxon>
        <taxon>Magallana</taxon>
    </lineage>
</organism>
<sequence length="385" mass="42487">MSKKFFLKKSYAEAVKGQSESTNDSNEAIICDIIEMEGECEDFNPGESVIKPKWTGFTYSALGSTCISPEKKLPVLKRKKRTLLKRKMQKTVNDDIDEIIEILSSPEKSPFKKDAADSLVSPLVLKKARRQLYDNTECSLQKTIAVSLDQDTESDSLPSIESQKSDNSRPSSPEELTFPQSSQSLPSSPLSSSSSSLEVFASSDEPKNRMLKEPLMSTMEEAMAGPNINSTQLDILDSFPSTTSTDINSIPSEILQSIFHDAKNISQTANGIVQMPGCDDSSSFFVINRVQKSDPFKLHPLHSGPSKVAGPSSAFYPKPHFCTSNIQLSVRERKNQSRINIREQKTINTLMDREIGVYRGQVSQGESLMGGLSQISSRGIDTSHN</sequence>
<proteinExistence type="predicted"/>
<protein>
    <submittedName>
        <fullName evidence="2">Uncharacterized protein</fullName>
    </submittedName>
</protein>
<reference evidence="2" key="1">
    <citation type="journal article" date="2012" name="Nature">
        <title>The oyster genome reveals stress adaptation and complexity of shell formation.</title>
        <authorList>
            <person name="Zhang G."/>
            <person name="Fang X."/>
            <person name="Guo X."/>
            <person name="Li L."/>
            <person name="Luo R."/>
            <person name="Xu F."/>
            <person name="Yang P."/>
            <person name="Zhang L."/>
            <person name="Wang X."/>
            <person name="Qi H."/>
            <person name="Xiong Z."/>
            <person name="Que H."/>
            <person name="Xie Y."/>
            <person name="Holland P.W."/>
            <person name="Paps J."/>
            <person name="Zhu Y."/>
            <person name="Wu F."/>
            <person name="Chen Y."/>
            <person name="Wang J."/>
            <person name="Peng C."/>
            <person name="Meng J."/>
            <person name="Yang L."/>
            <person name="Liu J."/>
            <person name="Wen B."/>
            <person name="Zhang N."/>
            <person name="Huang Z."/>
            <person name="Zhu Q."/>
            <person name="Feng Y."/>
            <person name="Mount A."/>
            <person name="Hedgecock D."/>
            <person name="Xu Z."/>
            <person name="Liu Y."/>
            <person name="Domazet-Loso T."/>
            <person name="Du Y."/>
            <person name="Sun X."/>
            <person name="Zhang S."/>
            <person name="Liu B."/>
            <person name="Cheng P."/>
            <person name="Jiang X."/>
            <person name="Li J."/>
            <person name="Fan D."/>
            <person name="Wang W."/>
            <person name="Fu W."/>
            <person name="Wang T."/>
            <person name="Wang B."/>
            <person name="Zhang J."/>
            <person name="Peng Z."/>
            <person name="Li Y."/>
            <person name="Li N."/>
            <person name="Wang J."/>
            <person name="Chen M."/>
            <person name="He Y."/>
            <person name="Tan F."/>
            <person name="Song X."/>
            <person name="Zheng Q."/>
            <person name="Huang R."/>
            <person name="Yang H."/>
            <person name="Du X."/>
            <person name="Chen L."/>
            <person name="Yang M."/>
            <person name="Gaffney P.M."/>
            <person name="Wang S."/>
            <person name="Luo L."/>
            <person name="She Z."/>
            <person name="Ming Y."/>
            <person name="Huang W."/>
            <person name="Zhang S."/>
            <person name="Huang B."/>
            <person name="Zhang Y."/>
            <person name="Qu T."/>
            <person name="Ni P."/>
            <person name="Miao G."/>
            <person name="Wang J."/>
            <person name="Wang Q."/>
            <person name="Steinberg C.E."/>
            <person name="Wang H."/>
            <person name="Li N."/>
            <person name="Qian L."/>
            <person name="Zhang G."/>
            <person name="Li Y."/>
            <person name="Yang H."/>
            <person name="Liu X."/>
            <person name="Wang J."/>
            <person name="Yin Y."/>
            <person name="Wang J."/>
        </authorList>
    </citation>
    <scope>NUCLEOTIDE SEQUENCE [LARGE SCALE GENOMIC DNA]</scope>
    <source>
        <strain evidence="2">05x7-T-G4-1.051#20</strain>
    </source>
</reference>
<gene>
    <name evidence="2" type="ORF">CGI_10011260</name>
</gene>
<dbReference type="InParanoid" id="K1RLB6"/>
<name>K1RLB6_MAGGI</name>
<evidence type="ECO:0000256" key="1">
    <source>
        <dbReference type="SAM" id="MobiDB-lite"/>
    </source>
</evidence>
<accession>K1RLB6</accession>